<organism evidence="1">
    <name type="scientific">Anguilla anguilla</name>
    <name type="common">European freshwater eel</name>
    <name type="synonym">Muraena anguilla</name>
    <dbReference type="NCBI Taxonomy" id="7936"/>
    <lineage>
        <taxon>Eukaryota</taxon>
        <taxon>Metazoa</taxon>
        <taxon>Chordata</taxon>
        <taxon>Craniata</taxon>
        <taxon>Vertebrata</taxon>
        <taxon>Euteleostomi</taxon>
        <taxon>Actinopterygii</taxon>
        <taxon>Neopterygii</taxon>
        <taxon>Teleostei</taxon>
        <taxon>Anguilliformes</taxon>
        <taxon>Anguillidae</taxon>
        <taxon>Anguilla</taxon>
    </lineage>
</organism>
<protein>
    <submittedName>
        <fullName evidence="1">Uncharacterized protein</fullName>
    </submittedName>
</protein>
<reference evidence="1" key="2">
    <citation type="journal article" date="2015" name="Fish Shellfish Immunol.">
        <title>Early steps in the European eel (Anguilla anguilla)-Vibrio vulnificus interaction in the gills: Role of the RtxA13 toxin.</title>
        <authorList>
            <person name="Callol A."/>
            <person name="Pajuelo D."/>
            <person name="Ebbesson L."/>
            <person name="Teles M."/>
            <person name="MacKenzie S."/>
            <person name="Amaro C."/>
        </authorList>
    </citation>
    <scope>NUCLEOTIDE SEQUENCE</scope>
</reference>
<dbReference type="AlphaFoldDB" id="A0A0E9TEM1"/>
<dbReference type="EMBL" id="GBXM01056536">
    <property type="protein sequence ID" value="JAH52041.1"/>
    <property type="molecule type" value="Transcribed_RNA"/>
</dbReference>
<accession>A0A0E9TEM1</accession>
<evidence type="ECO:0000313" key="1">
    <source>
        <dbReference type="EMBL" id="JAH52041.1"/>
    </source>
</evidence>
<name>A0A0E9TEM1_ANGAN</name>
<reference evidence="1" key="1">
    <citation type="submission" date="2014-11" db="EMBL/GenBank/DDBJ databases">
        <authorList>
            <person name="Amaro Gonzalez C."/>
        </authorList>
    </citation>
    <scope>NUCLEOTIDE SEQUENCE</scope>
</reference>
<sequence>MMFYNLTDFHIFFMFSTISRS</sequence>
<proteinExistence type="predicted"/>